<protein>
    <submittedName>
        <fullName evidence="1">Uncharacterized protein</fullName>
    </submittedName>
</protein>
<evidence type="ECO:0000313" key="2">
    <source>
        <dbReference type="Proteomes" id="UP001446871"/>
    </source>
</evidence>
<accession>A0ABR1WI25</accession>
<gene>
    <name evidence="1" type="ORF">PG996_000595</name>
</gene>
<keyword evidence="2" id="KW-1185">Reference proteome</keyword>
<proteinExistence type="predicted"/>
<reference evidence="1 2" key="1">
    <citation type="submission" date="2023-01" db="EMBL/GenBank/DDBJ databases">
        <title>Analysis of 21 Apiospora genomes using comparative genomics revels a genus with tremendous synthesis potential of carbohydrate active enzymes and secondary metabolites.</title>
        <authorList>
            <person name="Sorensen T."/>
        </authorList>
    </citation>
    <scope>NUCLEOTIDE SEQUENCE [LARGE SCALE GENOMIC DNA]</scope>
    <source>
        <strain evidence="1 2">CBS 83171</strain>
    </source>
</reference>
<evidence type="ECO:0000313" key="1">
    <source>
        <dbReference type="EMBL" id="KAK8081814.1"/>
    </source>
</evidence>
<name>A0ABR1WI25_9PEZI</name>
<comment type="caution">
    <text evidence="1">The sequence shown here is derived from an EMBL/GenBank/DDBJ whole genome shotgun (WGS) entry which is preliminary data.</text>
</comment>
<dbReference type="Proteomes" id="UP001446871">
    <property type="component" value="Unassembled WGS sequence"/>
</dbReference>
<organism evidence="1 2">
    <name type="scientific">Apiospora saccharicola</name>
    <dbReference type="NCBI Taxonomy" id="335842"/>
    <lineage>
        <taxon>Eukaryota</taxon>
        <taxon>Fungi</taxon>
        <taxon>Dikarya</taxon>
        <taxon>Ascomycota</taxon>
        <taxon>Pezizomycotina</taxon>
        <taxon>Sordariomycetes</taxon>
        <taxon>Xylariomycetidae</taxon>
        <taxon>Amphisphaeriales</taxon>
        <taxon>Apiosporaceae</taxon>
        <taxon>Apiospora</taxon>
    </lineage>
</organism>
<sequence>MLVVVYASVHGSYGRGGGGVNDHTSHGLKVAVNARSCHRGRPEGGHGCPGAAASSTVAATAIAAQEANGGIGSECHGDKEKGCVLPDIIPPAAAH</sequence>
<dbReference type="EMBL" id="JAQQWM010000001">
    <property type="protein sequence ID" value="KAK8081814.1"/>
    <property type="molecule type" value="Genomic_DNA"/>
</dbReference>